<keyword evidence="11" id="KW-1133">Transmembrane helix</keyword>
<dbReference type="GO" id="GO:0000724">
    <property type="term" value="P:double-strand break repair via homologous recombination"/>
    <property type="evidence" value="ECO:0007669"/>
    <property type="project" value="TreeGrafter"/>
</dbReference>
<dbReference type="InterPro" id="IPR014001">
    <property type="entry name" value="Helicase_ATP-bd"/>
</dbReference>
<dbReference type="Gene3D" id="2.60.40.60">
    <property type="entry name" value="Cadherins"/>
    <property type="match status" value="5"/>
</dbReference>
<dbReference type="GO" id="GO:0005634">
    <property type="term" value="C:nucleus"/>
    <property type="evidence" value="ECO:0007669"/>
    <property type="project" value="TreeGrafter"/>
</dbReference>
<keyword evidence="3" id="KW-0547">Nucleotide-binding</keyword>
<dbReference type="FunFam" id="2.60.40.60:FF:000092">
    <property type="entry name" value="Protocadherin 8"/>
    <property type="match status" value="1"/>
</dbReference>
<dbReference type="Pfam" id="PF00176">
    <property type="entry name" value="SNF2-rel_dom"/>
    <property type="match status" value="1"/>
</dbReference>
<dbReference type="InterPro" id="IPR038718">
    <property type="entry name" value="SNF2-like_sf"/>
</dbReference>
<dbReference type="CDD" id="cd18793">
    <property type="entry name" value="SF2_C_SNF"/>
    <property type="match status" value="1"/>
</dbReference>
<dbReference type="PROSITE" id="PS51192">
    <property type="entry name" value="HELICASE_ATP_BIND_1"/>
    <property type="match status" value="1"/>
</dbReference>
<evidence type="ECO:0000256" key="4">
    <source>
        <dbReference type="ARBA" id="ARBA00022801"/>
    </source>
</evidence>
<keyword evidence="2" id="KW-0677">Repeat</keyword>
<feature type="coiled-coil region" evidence="9">
    <location>
        <begin position="171"/>
        <end position="198"/>
    </location>
</feature>
<dbReference type="GO" id="GO:0005524">
    <property type="term" value="F:ATP binding"/>
    <property type="evidence" value="ECO:0007669"/>
    <property type="project" value="InterPro"/>
</dbReference>
<keyword evidence="11" id="KW-0812">Transmembrane</keyword>
<feature type="compositionally biased region" description="Basic and acidic residues" evidence="10">
    <location>
        <begin position="1736"/>
        <end position="1749"/>
    </location>
</feature>
<dbReference type="PROSITE" id="PS51421">
    <property type="entry name" value="RAS"/>
    <property type="match status" value="1"/>
</dbReference>
<evidence type="ECO:0000256" key="7">
    <source>
        <dbReference type="ARBA" id="ARBA00023136"/>
    </source>
</evidence>
<dbReference type="PRINTS" id="PR00449">
    <property type="entry name" value="RASTRNSFRMNG"/>
</dbReference>
<feature type="domain" description="Helicase C-terminal" evidence="14">
    <location>
        <begin position="795"/>
        <end position="950"/>
    </location>
</feature>
<dbReference type="InterPro" id="IPR027417">
    <property type="entry name" value="P-loop_NTPase"/>
</dbReference>
<dbReference type="PROSITE" id="PS51419">
    <property type="entry name" value="RAB"/>
    <property type="match status" value="1"/>
</dbReference>
<dbReference type="InterPro" id="IPR002126">
    <property type="entry name" value="Cadherin-like_dom"/>
</dbReference>
<dbReference type="PROSITE" id="PS51194">
    <property type="entry name" value="HELICASE_CTER"/>
    <property type="match status" value="1"/>
</dbReference>
<dbReference type="SMART" id="SM00173">
    <property type="entry name" value="RAS"/>
    <property type="match status" value="1"/>
</dbReference>
<keyword evidence="5" id="KW-0347">Helicase</keyword>
<dbReference type="InterPro" id="IPR015919">
    <property type="entry name" value="Cadherin-like_sf"/>
</dbReference>
<dbReference type="InterPro" id="IPR050496">
    <property type="entry name" value="SNF2_RAD54_helicase_repair"/>
</dbReference>
<feature type="transmembrane region" description="Helical" evidence="11">
    <location>
        <begin position="2138"/>
        <end position="2158"/>
    </location>
</feature>
<feature type="region of interest" description="Disordered" evidence="10">
    <location>
        <begin position="1714"/>
        <end position="1752"/>
    </location>
</feature>
<feature type="region of interest" description="Disordered" evidence="10">
    <location>
        <begin position="662"/>
        <end position="692"/>
    </location>
</feature>
<accession>Q4RI56</accession>
<gene>
    <name evidence="15" type="ORF">GSTENG00034024001</name>
</gene>
<proteinExistence type="predicted"/>
<feature type="compositionally biased region" description="Basic and acidic residues" evidence="10">
    <location>
        <begin position="346"/>
        <end position="366"/>
    </location>
</feature>
<name>Q4RI56_TETNG</name>
<dbReference type="EMBL" id="CAAE01015044">
    <property type="protein sequence ID" value="CAG11926.1"/>
    <property type="molecule type" value="Genomic_DNA"/>
</dbReference>
<comment type="subcellular location">
    <subcellularLocation>
        <location evidence="1">Membrane</location>
    </subcellularLocation>
</comment>
<dbReference type="Gene3D" id="3.40.50.300">
    <property type="entry name" value="P-loop containing nucleotide triphosphate hydrolases"/>
    <property type="match status" value="2"/>
</dbReference>
<dbReference type="CDD" id="cd11304">
    <property type="entry name" value="Cadherin_repeat"/>
    <property type="match status" value="4"/>
</dbReference>
<dbReference type="PROSITE" id="PS00232">
    <property type="entry name" value="CADHERIN_1"/>
    <property type="match status" value="2"/>
</dbReference>
<dbReference type="Gene3D" id="3.40.50.10810">
    <property type="entry name" value="Tandem AAA-ATPase domain"/>
    <property type="match status" value="1"/>
</dbReference>
<feature type="domain" description="Cadherin" evidence="12">
    <location>
        <begin position="1925"/>
        <end position="2025"/>
    </location>
</feature>
<dbReference type="GO" id="GO:0009653">
    <property type="term" value="P:anatomical structure morphogenesis"/>
    <property type="evidence" value="ECO:0007669"/>
    <property type="project" value="UniProtKB-ARBA"/>
</dbReference>
<dbReference type="GO" id="GO:0007156">
    <property type="term" value="P:homophilic cell adhesion via plasma membrane adhesion molecules"/>
    <property type="evidence" value="ECO:0007669"/>
    <property type="project" value="InterPro"/>
</dbReference>
<organism evidence="15">
    <name type="scientific">Tetraodon nigroviridis</name>
    <name type="common">Spotted green pufferfish</name>
    <name type="synonym">Chelonodon nigroviridis</name>
    <dbReference type="NCBI Taxonomy" id="99883"/>
    <lineage>
        <taxon>Eukaryota</taxon>
        <taxon>Metazoa</taxon>
        <taxon>Chordata</taxon>
        <taxon>Craniata</taxon>
        <taxon>Vertebrata</taxon>
        <taxon>Euteleostomi</taxon>
        <taxon>Actinopterygii</taxon>
        <taxon>Neopterygii</taxon>
        <taxon>Teleostei</taxon>
        <taxon>Neoteleostei</taxon>
        <taxon>Acanthomorphata</taxon>
        <taxon>Eupercaria</taxon>
        <taxon>Tetraodontiformes</taxon>
        <taxon>Tetradontoidea</taxon>
        <taxon>Tetraodontidae</taxon>
        <taxon>Tetraodon</taxon>
    </lineage>
</organism>
<dbReference type="Pfam" id="PF00071">
    <property type="entry name" value="Ras"/>
    <property type="match status" value="1"/>
</dbReference>
<dbReference type="Pfam" id="PF00271">
    <property type="entry name" value="Helicase_C"/>
    <property type="match status" value="1"/>
</dbReference>
<evidence type="ECO:0000256" key="2">
    <source>
        <dbReference type="ARBA" id="ARBA00022737"/>
    </source>
</evidence>
<feature type="transmembrane region" description="Helical" evidence="11">
    <location>
        <begin position="906"/>
        <end position="928"/>
    </location>
</feature>
<feature type="compositionally biased region" description="Basic and acidic residues" evidence="10">
    <location>
        <begin position="677"/>
        <end position="687"/>
    </location>
</feature>
<dbReference type="InterPro" id="IPR000330">
    <property type="entry name" value="SNF2_N"/>
</dbReference>
<dbReference type="InterPro" id="IPR020894">
    <property type="entry name" value="Cadherin_CS"/>
</dbReference>
<dbReference type="FunFam" id="3.40.50.10810:FF:000020">
    <property type="entry name" value="DNA repair and recombination protein RAD54B"/>
    <property type="match status" value="1"/>
</dbReference>
<feature type="region of interest" description="Disordered" evidence="10">
    <location>
        <begin position="1140"/>
        <end position="1189"/>
    </location>
</feature>
<protein>
    <submittedName>
        <fullName evidence="15">(spotted green pufferfish) hypothetical protein</fullName>
    </submittedName>
</protein>
<sequence length="2182" mass="240541">MASSSPFLASMVGKARSSNFTLSEKLDLLKLVRPHIRILEEHTNKHAVIVDKNKCWDTVAEEYNALGGDRPLRTAQGLRTLYKRLKESAKQEVMQRRHAQPEYRSSISEPTRRIMEMIPHLFHNVPVHEKDQALRSLYQDHMDRHQEHDRFRPLHLAREEHELVLANHRKVALYLEEKREGLKRKQELEEELLRAKIKPACESPRATHVTRVPAGTDSGRAQDAARYFSVMWCKASKKKHKRWEGDAVLVVRGRTATLKDMEGKDIGKGSGYKVSVLASLCEGETLMIGGKEAEVMGVISPEDFAKGRCFQDSQAAQTEPEAKSGPQPSSAHGSVSKPFCPPTSLRGDRGGCRPEEEQTCKPRHDPTAPGALVMPRPSSTHQWSNNKSGLPVVDVVVDPHLNVHLRPHQREGLVFLYECVMGMRSAGCHGAILADEMGLGKTLQSVALSWTLLKQGPYGGRPVVKRVLVVTPGSLVQNWGKEFNKWLGRERIQVFTVDQVRPAGGEGVRSSFLIRRVGCLQDHRMEHFVSSPLHSVLVISYEMLVRCLEQVQKVDFGLIVCDEGHRLKNSSIKTSSALNSLSCSRRVILTGTPVQNDLQEFYAIIEVRQPGDPSGPPPPTGGCTRSLFSAPDSPLAPRYGSTRPALVRRTCPHVSVLPTGGAGLRRGASGGAVPPDWHVHPEAHAGDHQPLPASPPGLDALLRALPSAAALYQRLLCHRVFTSCLQAGAQAHTHLACITALKKLCNHPALLYSAVQGRADGGSEEPSFYDGLAELFPESYSSGELSTADSGKLLVLSELLGAIRQLSPSDRVVVVSNYTKTLDLLQDLCVGLGYTFCRLDGHMPTGQRQRLVDSFNSPFSQNFLFLLSSKAGGLGLNLVGASHLVLYDIDWNPANDIQVKHCSLRFTLPCMLACWFVLCFFFYFVILLSCWSCVETGGAPPVEGAIQTGYYLFNWFFFWILGRPWLEYGGTGRRRRCTSIVSSRQVRQQRSPGPGLGGGTSFLSWFPAGTIEERVFQRQVSKQGLSGTVVDLGKAAEHTSFSTNELRDLFSLTDTPCLTHDLLGCSCSMDGSVVDSRTPLFARFPADPARTLAGPGMLSTVRRHSLRLQTGLHRWSICDPGSHRLPDGLLTRVPACVSRSKSCSSSAGESDASPGSWSSSDSVISTDSSGEPAEPGESVPGGAAGGQRDELCEREVEVDGDPATVTLMDTWDVETESDWARENFLRSADAFLLLYSVTDRASFLRASELRISLRRFRPAQRTPIILVGNKCDLVRRREVSASEGRTCAAVFDCKFIETSAAMQHNVWEAFRGIVRQLRLRRDSEEVKKRRRRRTCRARRESIPSKARRLLDKVVAKRSPGVAFWLKSKSCHDLSVLHSIDLSSKTEMLSPVLLLLPLLFSAAGGKDLEEQKGPFRDIQLVVAEAAPVPYALYQFLVPNHIDSFRLSGEGKGEFEMSSDGWLYVQRPLDWSREDHYVMMIEALAGDQVVDGPVYVTVSVLDINNNPPSFNQSVYTAWVRERTPAGVPFTHVFAEDKDDPTTPNAALLYTLVSQIPSRSNVPFFQIDPETGAISTTEEGQQMLKAREGIRYSRGEEQTIETLRTKFNSYCPVQNIPYEQNPFYTCVERAELRKRNVDPLSDPDYTLIVRAQDLGGKSNTALSGNTRVQIVVLENLWVNPGPLVVMEHLAVVYPLVIAKGSIQQSGSRLHLNAKRARAEVPLPDHGGRRDPADGGAGQRRQEHVKATDHHGNNVDPPMEIVISVGDVNDNPPRCEHQESIFEVQEQEPIDFSTECKVLIKVIDVNNEVPVFEKTDYGSHTVAEDTPVGHTLLTVMATDNDEPDSGSSIIQFHISSGNQDGYFAVETNGTGVGHVVVAKPLDFEASPTLRLQIDARNPEPLMKGLDYGDESSTFVLVSLTDVDEAPEFSLDLVDVAVPENITQGSVLLTAEAKDPEGKEISFKLDGDTQDWLEIDASTGEIKTKAKLDRETLETFEVKVTAFEKNNPKMSAESVVNVRLLDVNDNVPRLVEKEVFICARKPEPVILTATDGDDPPFAQPFTFVLGSGKKSPNWDLSSVDGSTAKLTLKKIPTEEITVTLPVNIKDHAGMGVTHALSVRVCNCTALGYCYTAPASRGHMGPGATAIILVGVLLFCGIVFFMVTRQIKKGNKKKADAAREEEKRVIMS</sequence>
<keyword evidence="4" id="KW-0378">Hydrolase</keyword>
<dbReference type="GO" id="GO:0007131">
    <property type="term" value="P:reciprocal meiotic recombination"/>
    <property type="evidence" value="ECO:0007669"/>
    <property type="project" value="TreeGrafter"/>
</dbReference>
<feature type="compositionally biased region" description="Low complexity" evidence="10">
    <location>
        <begin position="1140"/>
        <end position="1169"/>
    </location>
</feature>
<dbReference type="GO" id="GO:0005886">
    <property type="term" value="C:plasma membrane"/>
    <property type="evidence" value="ECO:0007669"/>
    <property type="project" value="InterPro"/>
</dbReference>
<feature type="transmembrane region" description="Helical" evidence="11">
    <location>
        <begin position="863"/>
        <end position="886"/>
    </location>
</feature>
<evidence type="ECO:0000256" key="5">
    <source>
        <dbReference type="ARBA" id="ARBA00022806"/>
    </source>
</evidence>
<dbReference type="InterPro" id="IPR049730">
    <property type="entry name" value="SNF2/RAD54-like_C"/>
</dbReference>
<keyword evidence="5" id="KW-0067">ATP-binding</keyword>
<reference evidence="15" key="2">
    <citation type="submission" date="2004-02" db="EMBL/GenBank/DDBJ databases">
        <authorList>
            <consortium name="Genoscope"/>
            <consortium name="Whitehead Institute Centre for Genome Research"/>
        </authorList>
    </citation>
    <scope>NUCLEOTIDE SEQUENCE</scope>
</reference>
<comment type="caution">
    <text evidence="15">The sequence shown here is derived from an EMBL/GenBank/DDBJ whole genome shotgun (WGS) entry which is preliminary data.</text>
</comment>
<evidence type="ECO:0000256" key="1">
    <source>
        <dbReference type="ARBA" id="ARBA00004370"/>
    </source>
</evidence>
<dbReference type="SMART" id="SM00112">
    <property type="entry name" value="CA"/>
    <property type="match status" value="4"/>
</dbReference>
<dbReference type="Pfam" id="PF00028">
    <property type="entry name" value="Cadherin"/>
    <property type="match status" value="2"/>
</dbReference>
<reference evidence="15" key="1">
    <citation type="journal article" date="2004" name="Nature">
        <title>Genome duplication in the teleost fish Tetraodon nigroviridis reveals the early vertebrate proto-karyotype.</title>
        <authorList>
            <person name="Jaillon O."/>
            <person name="Aury J.-M."/>
            <person name="Brunet F."/>
            <person name="Petit J.-L."/>
            <person name="Stange-Thomann N."/>
            <person name="Mauceli E."/>
            <person name="Bouneau L."/>
            <person name="Fischer C."/>
            <person name="Ozouf-Costaz C."/>
            <person name="Bernot A."/>
            <person name="Nicaud S."/>
            <person name="Jaffe D."/>
            <person name="Fisher S."/>
            <person name="Lutfalla G."/>
            <person name="Dossat C."/>
            <person name="Segurens B."/>
            <person name="Dasilva C."/>
            <person name="Salanoubat M."/>
            <person name="Levy M."/>
            <person name="Boudet N."/>
            <person name="Castellano S."/>
            <person name="Anthouard V."/>
            <person name="Jubin C."/>
            <person name="Castelli V."/>
            <person name="Katinka M."/>
            <person name="Vacherie B."/>
            <person name="Biemont C."/>
            <person name="Skalli Z."/>
            <person name="Cattolico L."/>
            <person name="Poulain J."/>
            <person name="De Berardinis V."/>
            <person name="Cruaud C."/>
            <person name="Duprat S."/>
            <person name="Brottier P."/>
            <person name="Coutanceau J.-P."/>
            <person name="Gouzy J."/>
            <person name="Parra G."/>
            <person name="Lardier G."/>
            <person name="Chapple C."/>
            <person name="McKernan K.J."/>
            <person name="McEwan P."/>
            <person name="Bosak S."/>
            <person name="Kellis M."/>
            <person name="Volff J.-N."/>
            <person name="Guigo R."/>
            <person name="Zody M.C."/>
            <person name="Mesirov J."/>
            <person name="Lindblad-Toh K."/>
            <person name="Birren B."/>
            <person name="Nusbaum C."/>
            <person name="Kahn D."/>
            <person name="Robinson-Rechavi M."/>
            <person name="Laudet V."/>
            <person name="Schachter V."/>
            <person name="Quetier F."/>
            <person name="Saurin W."/>
            <person name="Scarpelli C."/>
            <person name="Wincker P."/>
            <person name="Lander E.S."/>
            <person name="Weissenbach J."/>
            <person name="Roest Crollius H."/>
        </authorList>
    </citation>
    <scope>NUCLEOTIDE SEQUENCE [LARGE SCALE GENOMIC DNA]</scope>
</reference>
<evidence type="ECO:0000256" key="8">
    <source>
        <dbReference type="PROSITE-ProRule" id="PRU00043"/>
    </source>
</evidence>
<keyword evidence="7 11" id="KW-0472">Membrane</keyword>
<dbReference type="GO" id="GO:0005525">
    <property type="term" value="F:GTP binding"/>
    <property type="evidence" value="ECO:0007669"/>
    <property type="project" value="InterPro"/>
</dbReference>
<dbReference type="SMART" id="SM00490">
    <property type="entry name" value="HELICc"/>
    <property type="match status" value="1"/>
</dbReference>
<evidence type="ECO:0000259" key="14">
    <source>
        <dbReference type="PROSITE" id="PS51194"/>
    </source>
</evidence>
<evidence type="ECO:0000256" key="6">
    <source>
        <dbReference type="ARBA" id="ARBA00022837"/>
    </source>
</evidence>
<dbReference type="SMART" id="SM00487">
    <property type="entry name" value="DEXDc"/>
    <property type="match status" value="1"/>
</dbReference>
<dbReference type="GO" id="GO:0004386">
    <property type="term" value="F:helicase activity"/>
    <property type="evidence" value="ECO:0007669"/>
    <property type="project" value="UniProtKB-KW"/>
</dbReference>
<dbReference type="InterPro" id="IPR001650">
    <property type="entry name" value="Helicase_C-like"/>
</dbReference>
<dbReference type="InterPro" id="IPR028002">
    <property type="entry name" value="Myb_DNA-bind_5"/>
</dbReference>
<evidence type="ECO:0000256" key="10">
    <source>
        <dbReference type="SAM" id="MobiDB-lite"/>
    </source>
</evidence>
<dbReference type="KEGG" id="tng:GSTEN00034024G001"/>
<feature type="domain" description="Helicase ATP-binding" evidence="13">
    <location>
        <begin position="422"/>
        <end position="611"/>
    </location>
</feature>
<evidence type="ECO:0000256" key="3">
    <source>
        <dbReference type="ARBA" id="ARBA00022741"/>
    </source>
</evidence>
<feature type="domain" description="Cadherin" evidence="12">
    <location>
        <begin position="1817"/>
        <end position="1924"/>
    </location>
</feature>
<dbReference type="GO" id="GO:0015616">
    <property type="term" value="F:DNA translocase activity"/>
    <property type="evidence" value="ECO:0007669"/>
    <property type="project" value="TreeGrafter"/>
</dbReference>
<evidence type="ECO:0000256" key="11">
    <source>
        <dbReference type="SAM" id="Phobius"/>
    </source>
</evidence>
<dbReference type="InterPro" id="IPR001806">
    <property type="entry name" value="Small_GTPase"/>
</dbReference>
<keyword evidence="6 8" id="KW-0106">Calcium</keyword>
<dbReference type="GO" id="GO:0003924">
    <property type="term" value="F:GTPase activity"/>
    <property type="evidence" value="ECO:0007669"/>
    <property type="project" value="InterPro"/>
</dbReference>
<dbReference type="PRINTS" id="PR00205">
    <property type="entry name" value="CADHERIN"/>
</dbReference>
<dbReference type="PANTHER" id="PTHR45629:SF7">
    <property type="entry name" value="DNA EXCISION REPAIR PROTEIN ERCC-6-RELATED"/>
    <property type="match status" value="1"/>
</dbReference>
<dbReference type="Pfam" id="PF13873">
    <property type="entry name" value="Myb_DNA-bind_5"/>
    <property type="match status" value="1"/>
</dbReference>
<feature type="domain" description="Cadherin" evidence="12">
    <location>
        <begin position="1443"/>
        <end position="1508"/>
    </location>
</feature>
<keyword evidence="9" id="KW-0175">Coiled coil</keyword>
<dbReference type="PANTHER" id="PTHR45629">
    <property type="entry name" value="SNF2/RAD54 FAMILY MEMBER"/>
    <property type="match status" value="1"/>
</dbReference>
<dbReference type="PROSITE" id="PS50268">
    <property type="entry name" value="CADHERIN_2"/>
    <property type="match status" value="4"/>
</dbReference>
<evidence type="ECO:0000313" key="15">
    <source>
        <dbReference type="EMBL" id="CAG11926.1"/>
    </source>
</evidence>
<dbReference type="OrthoDB" id="9946173at2759"/>
<feature type="domain" description="Cadherin" evidence="12">
    <location>
        <begin position="1509"/>
        <end position="1681"/>
    </location>
</feature>
<dbReference type="SUPFAM" id="SSF52540">
    <property type="entry name" value="P-loop containing nucleoside triphosphate hydrolases"/>
    <property type="match status" value="3"/>
</dbReference>
<dbReference type="GO" id="GO:0005509">
    <property type="term" value="F:calcium ion binding"/>
    <property type="evidence" value="ECO:0007669"/>
    <property type="project" value="UniProtKB-UniRule"/>
</dbReference>
<dbReference type="CDD" id="cd04148">
    <property type="entry name" value="RGK"/>
    <property type="match status" value="1"/>
</dbReference>
<evidence type="ECO:0000259" key="12">
    <source>
        <dbReference type="PROSITE" id="PS50268"/>
    </source>
</evidence>
<evidence type="ECO:0000259" key="13">
    <source>
        <dbReference type="PROSITE" id="PS51192"/>
    </source>
</evidence>
<dbReference type="SMART" id="SM00175">
    <property type="entry name" value="RAB"/>
    <property type="match status" value="1"/>
</dbReference>
<dbReference type="SUPFAM" id="SSF49313">
    <property type="entry name" value="Cadherin-like"/>
    <property type="match status" value="5"/>
</dbReference>
<feature type="region of interest" description="Disordered" evidence="10">
    <location>
        <begin position="313"/>
        <end position="370"/>
    </location>
</feature>
<dbReference type="SMART" id="SM00174">
    <property type="entry name" value="RHO"/>
    <property type="match status" value="1"/>
</dbReference>
<evidence type="ECO:0000256" key="9">
    <source>
        <dbReference type="SAM" id="Coils"/>
    </source>
</evidence>